<dbReference type="PANTHER" id="PTHR39515">
    <property type="entry name" value="CONSERVED PROTEIN"/>
    <property type="match status" value="1"/>
</dbReference>
<dbReference type="SUPFAM" id="SSF46785">
    <property type="entry name" value="Winged helix' DNA-binding domain"/>
    <property type="match status" value="1"/>
</dbReference>
<evidence type="ECO:0000313" key="3">
    <source>
        <dbReference type="Proteomes" id="UP001152755"/>
    </source>
</evidence>
<dbReference type="RefSeq" id="WP_277830903.1">
    <property type="nucleotide sequence ID" value="NZ_JAAIVF010000001.1"/>
</dbReference>
<dbReference type="InterPro" id="IPR052526">
    <property type="entry name" value="HTH-type_Bedaq_tolerance"/>
</dbReference>
<name>A0A9X4M184_9ACTN</name>
<dbReference type="Gene3D" id="1.10.10.10">
    <property type="entry name" value="Winged helix-like DNA-binding domain superfamily/Winged helix DNA-binding domain"/>
    <property type="match status" value="1"/>
</dbReference>
<dbReference type="GO" id="GO:0003700">
    <property type="term" value="F:DNA-binding transcription factor activity"/>
    <property type="evidence" value="ECO:0007669"/>
    <property type="project" value="InterPro"/>
</dbReference>
<dbReference type="Pfam" id="PF01047">
    <property type="entry name" value="MarR"/>
    <property type="match status" value="1"/>
</dbReference>
<sequence length="161" mass="17924">MQSDDPANLAEGLRPLLVRVNHMVRRRSPGWDLTAAQTSVLTTLMDRGPIRMGELAQHERVRMPTVTSMVTRLERMGLAERNPDPADRRAVLVGITEDGRRQIAELVAERNDYLAALLGELSAQERAHLAAALPALSRLLELDPGHEPRVPNTTDDELARR</sequence>
<evidence type="ECO:0000259" key="1">
    <source>
        <dbReference type="PROSITE" id="PS50995"/>
    </source>
</evidence>
<dbReference type="PROSITE" id="PS50995">
    <property type="entry name" value="HTH_MARR_2"/>
    <property type="match status" value="1"/>
</dbReference>
<dbReference type="PANTHER" id="PTHR39515:SF2">
    <property type="entry name" value="HTH-TYPE TRANSCRIPTIONAL REGULATOR RV0880"/>
    <property type="match status" value="1"/>
</dbReference>
<dbReference type="AlphaFoldDB" id="A0A9X4M184"/>
<evidence type="ECO:0000313" key="2">
    <source>
        <dbReference type="EMBL" id="MDG3014487.1"/>
    </source>
</evidence>
<comment type="caution">
    <text evidence="2">The sequence shown here is derived from an EMBL/GenBank/DDBJ whole genome shotgun (WGS) entry which is preliminary data.</text>
</comment>
<dbReference type="PRINTS" id="PR00598">
    <property type="entry name" value="HTHMARR"/>
</dbReference>
<feature type="domain" description="HTH marR-type" evidence="1">
    <location>
        <begin position="10"/>
        <end position="138"/>
    </location>
</feature>
<gene>
    <name evidence="2" type="ORF">NVS88_07940</name>
</gene>
<dbReference type="InterPro" id="IPR036388">
    <property type="entry name" value="WH-like_DNA-bd_sf"/>
</dbReference>
<dbReference type="InterPro" id="IPR000835">
    <property type="entry name" value="HTH_MarR-typ"/>
</dbReference>
<dbReference type="InterPro" id="IPR036390">
    <property type="entry name" value="WH_DNA-bd_sf"/>
</dbReference>
<keyword evidence="3" id="KW-1185">Reference proteome</keyword>
<proteinExistence type="predicted"/>
<organism evidence="2 3">
    <name type="scientific">Speluncibacter jeojiensis</name>
    <dbReference type="NCBI Taxonomy" id="2710754"/>
    <lineage>
        <taxon>Bacteria</taxon>
        <taxon>Bacillati</taxon>
        <taxon>Actinomycetota</taxon>
        <taxon>Actinomycetes</taxon>
        <taxon>Mycobacteriales</taxon>
        <taxon>Speluncibacteraceae</taxon>
        <taxon>Speluncibacter</taxon>
    </lineage>
</organism>
<dbReference type="Proteomes" id="UP001152755">
    <property type="component" value="Unassembled WGS sequence"/>
</dbReference>
<protein>
    <submittedName>
        <fullName evidence="2">MarR family transcriptional regulator</fullName>
    </submittedName>
</protein>
<dbReference type="EMBL" id="JANRHA010000004">
    <property type="protein sequence ID" value="MDG3014487.1"/>
    <property type="molecule type" value="Genomic_DNA"/>
</dbReference>
<reference evidence="2" key="1">
    <citation type="submission" date="2022-08" db="EMBL/GenBank/DDBJ databases">
        <title>Genome analysis of Corynebacteriales strain.</title>
        <authorList>
            <person name="Lee S.D."/>
        </authorList>
    </citation>
    <scope>NUCLEOTIDE SEQUENCE</scope>
    <source>
        <strain evidence="2">D3-21</strain>
    </source>
</reference>
<accession>A0A9X4M184</accession>
<dbReference type="SMART" id="SM00347">
    <property type="entry name" value="HTH_MARR"/>
    <property type="match status" value="1"/>
</dbReference>